<dbReference type="KEGG" id="xve:BJD12_01980"/>
<reference evidence="1 2" key="1">
    <citation type="journal article" date="2011" name="BMC Genomics">
        <title>Comparative genomics reveals diversity among xanthomonads infecting tomato and pepper.</title>
        <authorList>
            <person name="Potnis N."/>
            <person name="Krasileva K."/>
            <person name="Chow V."/>
            <person name="Almeida N.F."/>
            <person name="Patil P.B."/>
            <person name="Ryan R.P."/>
            <person name="Sharlach M."/>
            <person name="Behlau F."/>
            <person name="Dow J.M."/>
            <person name="Momol M.T."/>
            <person name="White F.F."/>
            <person name="Preston J.F."/>
            <person name="Vinatzer B.A."/>
            <person name="Koebnik R."/>
            <person name="Setubal J.C."/>
            <person name="Norman D.J."/>
            <person name="Staskawicz B.J."/>
            <person name="Jones J.B."/>
        </authorList>
    </citation>
    <scope>NUCLEOTIDE SEQUENCE [LARGE SCALE GENOMIC DNA]</scope>
    <source>
        <strain evidence="1 2">ATCC 35937</strain>
    </source>
</reference>
<dbReference type="AlphaFoldDB" id="F0BCT4"/>
<name>F0BCT4_9XANT</name>
<sequence>MNHKNIRALRAHLSTLGNKAKAFAFGGAAALTAPAAFAQSAGAFDPTTAIAAVAAMVASAVLLYTAYAVGKWTLKAFGLIGGK</sequence>
<comment type="caution">
    <text evidence="1">The sequence shown here is derived from an EMBL/GenBank/DDBJ whole genome shotgun (WGS) entry which is preliminary data.</text>
</comment>
<accession>F0BCT4</accession>
<evidence type="ECO:0000313" key="2">
    <source>
        <dbReference type="Proteomes" id="UP000003299"/>
    </source>
</evidence>
<evidence type="ECO:0000313" key="1">
    <source>
        <dbReference type="EMBL" id="EGD09751.1"/>
    </source>
</evidence>
<dbReference type="EMBL" id="AEQV01000056">
    <property type="protein sequence ID" value="EGD09751.1"/>
    <property type="molecule type" value="Genomic_DNA"/>
</dbReference>
<dbReference type="GeneID" id="46980202"/>
<organism evidence="1 2">
    <name type="scientific">Xanthomonas vesicatoria ATCC 35937</name>
    <dbReference type="NCBI Taxonomy" id="925775"/>
    <lineage>
        <taxon>Bacteria</taxon>
        <taxon>Pseudomonadati</taxon>
        <taxon>Pseudomonadota</taxon>
        <taxon>Gammaproteobacteria</taxon>
        <taxon>Lysobacterales</taxon>
        <taxon>Lysobacteraceae</taxon>
        <taxon>Xanthomonas</taxon>
    </lineage>
</organism>
<protein>
    <submittedName>
        <fullName evidence="1">Uncharacterized protein</fullName>
    </submittedName>
</protein>
<dbReference type="Proteomes" id="UP000003299">
    <property type="component" value="Unassembled WGS sequence"/>
</dbReference>
<gene>
    <name evidence="1" type="ORF">XVE_1912</name>
</gene>
<proteinExistence type="predicted"/>
<dbReference type="RefSeq" id="WP_005991718.1">
    <property type="nucleotide sequence ID" value="NZ_AEQV01000056.1"/>
</dbReference>